<comment type="caution">
    <text evidence="1">The sequence shown here is derived from an EMBL/GenBank/DDBJ whole genome shotgun (WGS) entry which is preliminary data.</text>
</comment>
<sequence>MDHAELMRRRLSTVGLGAPLEAEGPAGVVAWFGAVQSQDYHSAKWGVGQRLAGTVTDAGLDQAFADGELLRTHVLRPTWHFVTPADIRWLLGLTAPRVHQLNAYYNRQSELDEPLLRRAADLIAAALSGGNHLTRTEVAAELERHGIVAERFRLGYILIYAELEQVICSGPLHGRQHTYALLDERAPAADPLDRDEALARLATRFFTSHGPATVKDLSWWSSLTLTDLKAGIAAAGDALESIDVDGVTYWCAAGAFDAVPSHVDETAVHLLQPYDEYLVGYSESKPLLDLSGVVAGTRLDSAANGVLLLGTQVAGRWKRTLRSGEVALDVGLYEPFHDAVTPGLQAAADAHGAFVERSATVAVSLL</sequence>
<dbReference type="OrthoDB" id="9148135at2"/>
<dbReference type="AlphaFoldDB" id="A0A4R4S559"/>
<dbReference type="PANTHER" id="PTHR38479:SF2">
    <property type="entry name" value="WINGED HELIX DNA-BINDING DOMAIN-CONTAINING PROTEIN"/>
    <property type="match status" value="1"/>
</dbReference>
<gene>
    <name evidence="1" type="ORF">E1212_01695</name>
</gene>
<evidence type="ECO:0000313" key="1">
    <source>
        <dbReference type="EMBL" id="TDC56702.1"/>
    </source>
</evidence>
<name>A0A4R4S559_9ACTN</name>
<dbReference type="EMBL" id="SMKL01000002">
    <property type="protein sequence ID" value="TDC56702.1"/>
    <property type="molecule type" value="Genomic_DNA"/>
</dbReference>
<organism evidence="1 2">
    <name type="scientific">Jiangella ureilytica</name>
    <dbReference type="NCBI Taxonomy" id="2530374"/>
    <lineage>
        <taxon>Bacteria</taxon>
        <taxon>Bacillati</taxon>
        <taxon>Actinomycetota</taxon>
        <taxon>Actinomycetes</taxon>
        <taxon>Jiangellales</taxon>
        <taxon>Jiangellaceae</taxon>
        <taxon>Jiangella</taxon>
    </lineage>
</organism>
<proteinExistence type="predicted"/>
<dbReference type="InterPro" id="IPR009351">
    <property type="entry name" value="AlkZ-like"/>
</dbReference>
<dbReference type="Pfam" id="PF06224">
    <property type="entry name" value="AlkZ-like"/>
    <property type="match status" value="1"/>
</dbReference>
<evidence type="ECO:0000313" key="2">
    <source>
        <dbReference type="Proteomes" id="UP000295621"/>
    </source>
</evidence>
<dbReference type="Proteomes" id="UP000295621">
    <property type="component" value="Unassembled WGS sequence"/>
</dbReference>
<dbReference type="RefSeq" id="WP_131978155.1">
    <property type="nucleotide sequence ID" value="NZ_SMKL01000002.1"/>
</dbReference>
<keyword evidence="1" id="KW-0238">DNA-binding</keyword>
<reference evidence="1 2" key="1">
    <citation type="submission" date="2019-02" db="EMBL/GenBank/DDBJ databases">
        <title>Draft genome sequences of novel Actinobacteria.</title>
        <authorList>
            <person name="Sahin N."/>
            <person name="Ay H."/>
            <person name="Saygin H."/>
        </authorList>
    </citation>
    <scope>NUCLEOTIDE SEQUENCE [LARGE SCALE GENOMIC DNA]</scope>
    <source>
        <strain evidence="1 2">KC603</strain>
    </source>
</reference>
<accession>A0A4R4S559</accession>
<keyword evidence="2" id="KW-1185">Reference proteome</keyword>
<dbReference type="GO" id="GO:0003677">
    <property type="term" value="F:DNA binding"/>
    <property type="evidence" value="ECO:0007669"/>
    <property type="project" value="UniProtKB-KW"/>
</dbReference>
<protein>
    <submittedName>
        <fullName evidence="1">Winged helix DNA-binding domain-containing protein</fullName>
    </submittedName>
</protein>
<dbReference type="PANTHER" id="PTHR38479">
    <property type="entry name" value="LMO0824 PROTEIN"/>
    <property type="match status" value="1"/>
</dbReference>